<dbReference type="RefSeq" id="WP_321543687.1">
    <property type="nucleotide sequence ID" value="NZ_JAXIVS010000001.1"/>
</dbReference>
<accession>A0ABU5GVN5</accession>
<reference evidence="1 2" key="1">
    <citation type="submission" date="2023-12" db="EMBL/GenBank/DDBJ databases">
        <title>the genome sequence of Hyalangium sp. s54d21.</title>
        <authorList>
            <person name="Zhang X."/>
        </authorList>
    </citation>
    <scope>NUCLEOTIDE SEQUENCE [LARGE SCALE GENOMIC DNA]</scope>
    <source>
        <strain evidence="2">s54d21</strain>
    </source>
</reference>
<organism evidence="1 2">
    <name type="scientific">Hyalangium rubrum</name>
    <dbReference type="NCBI Taxonomy" id="3103134"/>
    <lineage>
        <taxon>Bacteria</taxon>
        <taxon>Pseudomonadati</taxon>
        <taxon>Myxococcota</taxon>
        <taxon>Myxococcia</taxon>
        <taxon>Myxococcales</taxon>
        <taxon>Cystobacterineae</taxon>
        <taxon>Archangiaceae</taxon>
        <taxon>Hyalangium</taxon>
    </lineage>
</organism>
<evidence type="ECO:0008006" key="3">
    <source>
        <dbReference type="Google" id="ProtNLM"/>
    </source>
</evidence>
<dbReference type="EMBL" id="JAXIVS010000001">
    <property type="protein sequence ID" value="MDY7224962.1"/>
    <property type="molecule type" value="Genomic_DNA"/>
</dbReference>
<dbReference type="InterPro" id="IPR011047">
    <property type="entry name" value="Quinoprotein_ADH-like_sf"/>
</dbReference>
<sequence>MTPLWVRTQGASGYDELGTVTTDATGNAVMSFMYTGQADASGTPLPWNGATYDLHAGVVKYRPDGSVAWAQSFVPPFLSVPHDENHVRVRALTTDAPGEVFVGGSAYLGATVAGRTLPPGAFLAKLEGATGQVRWTLPVQPPPNTELYFEDFEATPDGDFVALARLDVFTPSGGYEGSWAMVLKYRGSDGDLLWSLLIHHTSWDDMVHASDLSVDDVGNVYVCGSFRGTMNFGPLKFSSPVSPGGESLGAGYLVALNGSGEHRWSRLVLGAPDVAPKSVSAFRHRVLLTATGSPTFQGQNLPRGQYVMGYYSENGEERWARQLSPIVSAGDRVFVRTSGEEAVVLVQNDASLLGVPRSRLVDPDYFVPKQTFFVARFWRTNGHFLGARNFEEVVPALGGVLPATVAISPVDAQVLVTGHFNGVMDFGTGGVVTPRGRADAFLLRLAR</sequence>
<evidence type="ECO:0000313" key="2">
    <source>
        <dbReference type="Proteomes" id="UP001291309"/>
    </source>
</evidence>
<keyword evidence="2" id="KW-1185">Reference proteome</keyword>
<comment type="caution">
    <text evidence="1">The sequence shown here is derived from an EMBL/GenBank/DDBJ whole genome shotgun (WGS) entry which is preliminary data.</text>
</comment>
<name>A0ABU5GVN5_9BACT</name>
<evidence type="ECO:0000313" key="1">
    <source>
        <dbReference type="EMBL" id="MDY7224962.1"/>
    </source>
</evidence>
<dbReference type="Proteomes" id="UP001291309">
    <property type="component" value="Unassembled WGS sequence"/>
</dbReference>
<gene>
    <name evidence="1" type="ORF">SYV04_01150</name>
</gene>
<proteinExistence type="predicted"/>
<protein>
    <recommendedName>
        <fullName evidence="3">Lipoprotein</fullName>
    </recommendedName>
</protein>
<dbReference type="SUPFAM" id="SSF50998">
    <property type="entry name" value="Quinoprotein alcohol dehydrogenase-like"/>
    <property type="match status" value="1"/>
</dbReference>